<dbReference type="Gene3D" id="3.90.79.10">
    <property type="entry name" value="Nucleoside Triphosphate Pyrophosphohydrolase"/>
    <property type="match status" value="1"/>
</dbReference>
<dbReference type="Proteomes" id="UP000828390">
    <property type="component" value="Unassembled WGS sequence"/>
</dbReference>
<organism evidence="1 2">
    <name type="scientific">Dreissena polymorpha</name>
    <name type="common">Zebra mussel</name>
    <name type="synonym">Mytilus polymorpha</name>
    <dbReference type="NCBI Taxonomy" id="45954"/>
    <lineage>
        <taxon>Eukaryota</taxon>
        <taxon>Metazoa</taxon>
        <taxon>Spiralia</taxon>
        <taxon>Lophotrochozoa</taxon>
        <taxon>Mollusca</taxon>
        <taxon>Bivalvia</taxon>
        <taxon>Autobranchia</taxon>
        <taxon>Heteroconchia</taxon>
        <taxon>Euheterodonta</taxon>
        <taxon>Imparidentia</taxon>
        <taxon>Neoheterodontei</taxon>
        <taxon>Myida</taxon>
        <taxon>Dreissenoidea</taxon>
        <taxon>Dreissenidae</taxon>
        <taxon>Dreissena</taxon>
    </lineage>
</organism>
<dbReference type="InterPro" id="IPR039989">
    <property type="entry name" value="NUDT9"/>
</dbReference>
<name>A0A9D4EJS9_DREPO</name>
<dbReference type="AlphaFoldDB" id="A0A9D4EJS9"/>
<evidence type="ECO:0000313" key="1">
    <source>
        <dbReference type="EMBL" id="KAH3781602.1"/>
    </source>
</evidence>
<dbReference type="EMBL" id="JAIWYP010000008">
    <property type="protein sequence ID" value="KAH3781602.1"/>
    <property type="molecule type" value="Genomic_DNA"/>
</dbReference>
<reference evidence="1" key="1">
    <citation type="journal article" date="2019" name="bioRxiv">
        <title>The Genome of the Zebra Mussel, Dreissena polymorpha: A Resource for Invasive Species Research.</title>
        <authorList>
            <person name="McCartney M.A."/>
            <person name="Auch B."/>
            <person name="Kono T."/>
            <person name="Mallez S."/>
            <person name="Zhang Y."/>
            <person name="Obille A."/>
            <person name="Becker A."/>
            <person name="Abrahante J.E."/>
            <person name="Garbe J."/>
            <person name="Badalamenti J.P."/>
            <person name="Herman A."/>
            <person name="Mangelson H."/>
            <person name="Liachko I."/>
            <person name="Sullivan S."/>
            <person name="Sone E.D."/>
            <person name="Koren S."/>
            <person name="Silverstein K.A.T."/>
            <person name="Beckman K.B."/>
            <person name="Gohl D.M."/>
        </authorList>
    </citation>
    <scope>NUCLEOTIDE SEQUENCE</scope>
    <source>
        <strain evidence="1">Duluth1</strain>
        <tissue evidence="1">Whole animal</tissue>
    </source>
</reference>
<accession>A0A9D4EJS9</accession>
<dbReference type="GO" id="GO:0047631">
    <property type="term" value="F:ADP-ribose diphosphatase activity"/>
    <property type="evidence" value="ECO:0007669"/>
    <property type="project" value="InterPro"/>
</dbReference>
<proteinExistence type="predicted"/>
<sequence>MPQWNTVTKYKENDVTVEVDRRSWIYVNGIPMRYAVNVTLGADEGFYPERGSLSTRWGVFCGGCCDPVEKDEEPGRHLQVPFIAVQKHLVLGKEKQKQYDTDHMIQMPFSFAARSVSIYTPGQVQYGLKWLLGYLDDPRNTDNAWVETEVWNFHYDHGDTFDSSLPEWKEVSPYVKMFGNEGVIVKEAARIHEAYH</sequence>
<evidence type="ECO:0000313" key="2">
    <source>
        <dbReference type="Proteomes" id="UP000828390"/>
    </source>
</evidence>
<protein>
    <submittedName>
        <fullName evidence="1">Uncharacterized protein</fullName>
    </submittedName>
</protein>
<dbReference type="PANTHER" id="PTHR13030">
    <property type="entry name" value="NUDIX HYDROLASE"/>
    <property type="match status" value="1"/>
</dbReference>
<dbReference type="PANTHER" id="PTHR13030:SF13">
    <property type="entry name" value="NUDIX HYDROLASE DOMAIN-CONTAINING PROTEIN"/>
    <property type="match status" value="1"/>
</dbReference>
<reference evidence="1" key="2">
    <citation type="submission" date="2020-11" db="EMBL/GenBank/DDBJ databases">
        <authorList>
            <person name="McCartney M.A."/>
            <person name="Auch B."/>
            <person name="Kono T."/>
            <person name="Mallez S."/>
            <person name="Becker A."/>
            <person name="Gohl D.M."/>
            <person name="Silverstein K.A.T."/>
            <person name="Koren S."/>
            <person name="Bechman K.B."/>
            <person name="Herman A."/>
            <person name="Abrahante J.E."/>
            <person name="Garbe J."/>
        </authorList>
    </citation>
    <scope>NUCLEOTIDE SEQUENCE</scope>
    <source>
        <strain evidence="1">Duluth1</strain>
        <tissue evidence="1">Whole animal</tissue>
    </source>
</reference>
<keyword evidence="2" id="KW-1185">Reference proteome</keyword>
<comment type="caution">
    <text evidence="1">The sequence shown here is derived from an EMBL/GenBank/DDBJ whole genome shotgun (WGS) entry which is preliminary data.</text>
</comment>
<gene>
    <name evidence="1" type="ORF">DPMN_159501</name>
</gene>